<organism evidence="1">
    <name type="scientific">Glycine soja</name>
    <name type="common">Wild soybean</name>
    <dbReference type="NCBI Taxonomy" id="3848"/>
    <lineage>
        <taxon>Eukaryota</taxon>
        <taxon>Viridiplantae</taxon>
        <taxon>Streptophyta</taxon>
        <taxon>Embryophyta</taxon>
        <taxon>Tracheophyta</taxon>
        <taxon>Spermatophyta</taxon>
        <taxon>Magnoliopsida</taxon>
        <taxon>eudicotyledons</taxon>
        <taxon>Gunneridae</taxon>
        <taxon>Pentapetalae</taxon>
        <taxon>rosids</taxon>
        <taxon>fabids</taxon>
        <taxon>Fabales</taxon>
        <taxon>Fabaceae</taxon>
        <taxon>Papilionoideae</taxon>
        <taxon>50 kb inversion clade</taxon>
        <taxon>NPAAA clade</taxon>
        <taxon>indigoferoid/millettioid clade</taxon>
        <taxon>Phaseoleae</taxon>
        <taxon>Glycine</taxon>
        <taxon>Glycine subgen. Soja</taxon>
    </lineage>
</organism>
<reference evidence="1" key="1">
    <citation type="submission" date="2014-07" db="EMBL/GenBank/DDBJ databases">
        <title>Identification of a novel salt tolerance gene in wild soybean by whole-genome sequencing.</title>
        <authorList>
            <person name="Lam H.-M."/>
            <person name="Qi X."/>
            <person name="Li M.-W."/>
            <person name="Liu X."/>
            <person name="Xie M."/>
            <person name="Ni M."/>
            <person name="Xu X."/>
        </authorList>
    </citation>
    <scope>NUCLEOTIDE SEQUENCE [LARGE SCALE GENOMIC DNA]</scope>
    <source>
        <tissue evidence="1">Root</tissue>
    </source>
</reference>
<dbReference type="AlphaFoldDB" id="A0A0B2QZ06"/>
<dbReference type="Proteomes" id="UP000053555">
    <property type="component" value="Unassembled WGS sequence"/>
</dbReference>
<name>A0A0B2QZ06_GLYSO</name>
<evidence type="ECO:0000313" key="1">
    <source>
        <dbReference type="EMBL" id="KHN25219.1"/>
    </source>
</evidence>
<accession>A0A0B2QZ06</accession>
<protein>
    <submittedName>
        <fullName evidence="1">Uncharacterized protein</fullName>
    </submittedName>
</protein>
<sequence length="60" mass="6956">MLVASYGTSHAWLMFTEEITWRNWRQLAEPLPKYNPEVVLECYANAWPTKEGVIDQGSKV</sequence>
<proteinExistence type="predicted"/>
<gene>
    <name evidence="1" type="ORF">glysoja_030466</name>
</gene>
<dbReference type="EMBL" id="KN654473">
    <property type="protein sequence ID" value="KHN25219.1"/>
    <property type="molecule type" value="Genomic_DNA"/>
</dbReference>